<dbReference type="InterPro" id="IPR004619">
    <property type="entry name" value="Type_III_PanK"/>
</dbReference>
<feature type="binding site" evidence="16">
    <location>
        <position position="120"/>
    </location>
    <ligand>
        <name>substrate</name>
    </ligand>
</feature>
<proteinExistence type="inferred from homology"/>
<dbReference type="PANTHER" id="PTHR34265">
    <property type="entry name" value="TYPE III PANTOTHENATE KINASE"/>
    <property type="match status" value="1"/>
</dbReference>
<keyword evidence="9 16" id="KW-0547">Nucleotide-binding</keyword>
<evidence type="ECO:0000256" key="11">
    <source>
        <dbReference type="ARBA" id="ARBA00022840"/>
    </source>
</evidence>
<dbReference type="GO" id="GO:0016301">
    <property type="term" value="F:kinase activity"/>
    <property type="evidence" value="ECO:0007669"/>
    <property type="project" value="UniProtKB-KW"/>
</dbReference>
<keyword evidence="8 16" id="KW-0808">Transferase</keyword>
<evidence type="ECO:0000256" key="5">
    <source>
        <dbReference type="ARBA" id="ARBA00011738"/>
    </source>
</evidence>
<feature type="active site" description="Proton acceptor" evidence="16">
    <location>
        <position position="129"/>
    </location>
</feature>
<evidence type="ECO:0000256" key="6">
    <source>
        <dbReference type="ARBA" id="ARBA00012102"/>
    </source>
</evidence>
<evidence type="ECO:0000256" key="3">
    <source>
        <dbReference type="ARBA" id="ARBA00004496"/>
    </source>
</evidence>
<feature type="region of interest" description="Disordered" evidence="17">
    <location>
        <begin position="1"/>
        <end position="20"/>
    </location>
</feature>
<evidence type="ECO:0000256" key="2">
    <source>
        <dbReference type="ARBA" id="ARBA00001958"/>
    </source>
</evidence>
<evidence type="ECO:0000256" key="10">
    <source>
        <dbReference type="ARBA" id="ARBA00022777"/>
    </source>
</evidence>
<evidence type="ECO:0000256" key="8">
    <source>
        <dbReference type="ARBA" id="ARBA00022679"/>
    </source>
</evidence>
<evidence type="ECO:0000313" key="19">
    <source>
        <dbReference type="Proteomes" id="UP000613113"/>
    </source>
</evidence>
<keyword evidence="12 16" id="KW-0630">Potassium</keyword>
<dbReference type="PANTHER" id="PTHR34265:SF1">
    <property type="entry name" value="TYPE III PANTOTHENATE KINASE"/>
    <property type="match status" value="1"/>
</dbReference>
<evidence type="ECO:0000313" key="18">
    <source>
        <dbReference type="EMBL" id="MBC3883869.1"/>
    </source>
</evidence>
<reference evidence="18 19" key="1">
    <citation type="submission" date="2020-08" db="EMBL/GenBank/DDBJ databases">
        <title>Novel species isolated from subtropical streams in China.</title>
        <authorList>
            <person name="Lu H."/>
        </authorList>
    </citation>
    <scope>NUCLEOTIDE SEQUENCE [LARGE SCALE GENOMIC DNA]</scope>
    <source>
        <strain evidence="18 19">FT31W</strain>
    </source>
</reference>
<accession>A0ABR6YJ63</accession>
<evidence type="ECO:0000256" key="1">
    <source>
        <dbReference type="ARBA" id="ARBA00001206"/>
    </source>
</evidence>
<evidence type="ECO:0000256" key="16">
    <source>
        <dbReference type="HAMAP-Rule" id="MF_01274"/>
    </source>
</evidence>
<dbReference type="Proteomes" id="UP000613113">
    <property type="component" value="Unassembled WGS sequence"/>
</dbReference>
<dbReference type="SUPFAM" id="SSF53067">
    <property type="entry name" value="Actin-like ATPase domain"/>
    <property type="match status" value="2"/>
</dbReference>
<keyword evidence="13 16" id="KW-0173">Coenzyme A biosynthesis</keyword>
<comment type="caution">
    <text evidence="18">The sequence shown here is derived from an EMBL/GenBank/DDBJ whole genome shotgun (WGS) entry which is preliminary data.</text>
</comment>
<sequence>MQHTSTPTTAHSTGPSHAQQAGTLLLIDAGNTRIKWAMADRSMQPETGMTWRRMDSVPHPELPALETDWQADAVQDIWISNVAGPAVRARLEQLCARVFPQASCHWLTSQAELAGLRNAYRQPAQLGVDRFVSAIGAHALFPQQDLIVATCGTATTVDAVSAAGTFSGGMILPGLQLMAGSLARNTAQLPQVAGHTGMAQIFADNTDEAIVSGCIHAQTGAITLACESWTRQTGKPVLCLISGGAAPYLVPHLTVRHQHIPNLVLTGLLVVAQSRPD</sequence>
<keyword evidence="7 16" id="KW-0963">Cytoplasm</keyword>
<name>A0ABR6YJ63_9BURK</name>
<dbReference type="InterPro" id="IPR043129">
    <property type="entry name" value="ATPase_NBD"/>
</dbReference>
<dbReference type="Gene3D" id="3.30.420.40">
    <property type="match status" value="2"/>
</dbReference>
<keyword evidence="19" id="KW-1185">Reference proteome</keyword>
<dbReference type="EC" id="2.7.1.33" evidence="6 16"/>
<protein>
    <recommendedName>
        <fullName evidence="15 16">Type III pantothenate kinase</fullName>
        <ecNumber evidence="6 16">2.7.1.33</ecNumber>
    </recommendedName>
    <alternativeName>
        <fullName evidence="16">PanK-III</fullName>
    </alternativeName>
    <alternativeName>
        <fullName evidence="16">Pantothenic acid kinase</fullName>
    </alternativeName>
</protein>
<comment type="cofactor">
    <cofactor evidence="16">
        <name>NH4(+)</name>
        <dbReference type="ChEBI" id="CHEBI:28938"/>
    </cofactor>
    <cofactor evidence="16">
        <name>K(+)</name>
        <dbReference type="ChEBI" id="CHEBI:29103"/>
    </cofactor>
    <text evidence="16">A monovalent cation. Ammonium or potassium.</text>
</comment>
<evidence type="ECO:0000256" key="9">
    <source>
        <dbReference type="ARBA" id="ARBA00022741"/>
    </source>
</evidence>
<evidence type="ECO:0000256" key="15">
    <source>
        <dbReference type="ARBA" id="ARBA00040883"/>
    </source>
</evidence>
<comment type="similarity">
    <text evidence="14 16">Belongs to the type III pantothenate kinase family.</text>
</comment>
<evidence type="ECO:0000256" key="13">
    <source>
        <dbReference type="ARBA" id="ARBA00022993"/>
    </source>
</evidence>
<comment type="function">
    <text evidence="16">Catalyzes the phosphorylation of pantothenate (Pan), the first step in CoA biosynthesis.</text>
</comment>
<dbReference type="RefSeq" id="WP_186861531.1">
    <property type="nucleotide sequence ID" value="NZ_JACOGC010000001.1"/>
</dbReference>
<dbReference type="Pfam" id="PF03309">
    <property type="entry name" value="Pan_kinase"/>
    <property type="match status" value="1"/>
</dbReference>
<dbReference type="NCBIfam" id="TIGR00671">
    <property type="entry name" value="baf"/>
    <property type="match status" value="1"/>
</dbReference>
<keyword evidence="11 16" id="KW-0067">ATP-binding</keyword>
<keyword evidence="10 16" id="KW-0418">Kinase</keyword>
<evidence type="ECO:0000256" key="14">
    <source>
        <dbReference type="ARBA" id="ARBA00038036"/>
    </source>
</evidence>
<comment type="catalytic activity">
    <reaction evidence="1 16">
        <text>(R)-pantothenate + ATP = (R)-4'-phosphopantothenate + ADP + H(+)</text>
        <dbReference type="Rhea" id="RHEA:16373"/>
        <dbReference type="ChEBI" id="CHEBI:10986"/>
        <dbReference type="ChEBI" id="CHEBI:15378"/>
        <dbReference type="ChEBI" id="CHEBI:29032"/>
        <dbReference type="ChEBI" id="CHEBI:30616"/>
        <dbReference type="ChEBI" id="CHEBI:456216"/>
        <dbReference type="EC" id="2.7.1.33"/>
    </reaction>
</comment>
<feature type="binding site" evidence="16">
    <location>
        <position position="206"/>
    </location>
    <ligand>
        <name>substrate</name>
    </ligand>
</feature>
<comment type="subcellular location">
    <subcellularLocation>
        <location evidence="3 16">Cytoplasm</location>
    </subcellularLocation>
</comment>
<comment type="subunit">
    <text evidence="5 16">Homodimer.</text>
</comment>
<dbReference type="CDD" id="cd24015">
    <property type="entry name" value="ASKHA_NBD_PanK-III"/>
    <property type="match status" value="1"/>
</dbReference>
<evidence type="ECO:0000256" key="12">
    <source>
        <dbReference type="ARBA" id="ARBA00022958"/>
    </source>
</evidence>
<comment type="cofactor">
    <cofactor evidence="2">
        <name>K(+)</name>
        <dbReference type="ChEBI" id="CHEBI:29103"/>
    </cofactor>
</comment>
<organism evidence="18 19">
    <name type="scientific">Undibacterium griseum</name>
    <dbReference type="NCBI Taxonomy" id="2762295"/>
    <lineage>
        <taxon>Bacteria</taxon>
        <taxon>Pseudomonadati</taxon>
        <taxon>Pseudomonadota</taxon>
        <taxon>Betaproteobacteria</taxon>
        <taxon>Burkholderiales</taxon>
        <taxon>Oxalobacteraceae</taxon>
        <taxon>Undibacterium</taxon>
    </lineage>
</organism>
<feature type="binding site" evidence="16">
    <location>
        <begin position="28"/>
        <end position="35"/>
    </location>
    <ligand>
        <name>ATP</name>
        <dbReference type="ChEBI" id="CHEBI:30616"/>
    </ligand>
</feature>
<evidence type="ECO:0000256" key="7">
    <source>
        <dbReference type="ARBA" id="ARBA00022490"/>
    </source>
</evidence>
<comment type="pathway">
    <text evidence="4 16">Cofactor biosynthesis; coenzyme A biosynthesis; CoA from (R)-pantothenate: step 1/5.</text>
</comment>
<feature type="binding site" evidence="16">
    <location>
        <begin position="127"/>
        <end position="130"/>
    </location>
    <ligand>
        <name>substrate</name>
    </ligand>
</feature>
<dbReference type="EMBL" id="JACOGC010000001">
    <property type="protein sequence ID" value="MBC3883869.1"/>
    <property type="molecule type" value="Genomic_DNA"/>
</dbReference>
<comment type="caution">
    <text evidence="16">Lacks conserved residue(s) required for the propagation of feature annotation.</text>
</comment>
<evidence type="ECO:0000256" key="17">
    <source>
        <dbReference type="SAM" id="MobiDB-lite"/>
    </source>
</evidence>
<dbReference type="HAMAP" id="MF_01274">
    <property type="entry name" value="Pantothen_kinase_3"/>
    <property type="match status" value="1"/>
</dbReference>
<evidence type="ECO:0000256" key="4">
    <source>
        <dbReference type="ARBA" id="ARBA00005225"/>
    </source>
</evidence>
<feature type="binding site" evidence="16">
    <location>
        <position position="153"/>
    </location>
    <ligand>
        <name>ATP</name>
        <dbReference type="ChEBI" id="CHEBI:30616"/>
    </ligand>
</feature>
<gene>
    <name evidence="16" type="primary">coaX</name>
    <name evidence="18" type="ORF">H8K27_01870</name>
</gene>